<dbReference type="PANTHER" id="PTHR12318:SF0">
    <property type="entry name" value="ACYL-COENZYME A DIPHOSPHATASE NUDT19"/>
    <property type="match status" value="1"/>
</dbReference>
<evidence type="ECO:0000256" key="2">
    <source>
        <dbReference type="ARBA" id="ARBA00001946"/>
    </source>
</evidence>
<dbReference type="Gene3D" id="3.90.79.10">
    <property type="entry name" value="Nucleoside Triphosphate Pyrophosphohydrolase"/>
    <property type="match status" value="2"/>
</dbReference>
<organism evidence="10">
    <name type="scientific">freshwater metagenome</name>
    <dbReference type="NCBI Taxonomy" id="449393"/>
    <lineage>
        <taxon>unclassified sequences</taxon>
        <taxon>metagenomes</taxon>
        <taxon>ecological metagenomes</taxon>
    </lineage>
</organism>
<keyword evidence="5" id="KW-0460">Magnesium</keyword>
<dbReference type="PROSITE" id="PS51462">
    <property type="entry name" value="NUDIX"/>
    <property type="match status" value="1"/>
</dbReference>
<evidence type="ECO:0000313" key="10">
    <source>
        <dbReference type="EMBL" id="CAB4968115.1"/>
    </source>
</evidence>
<dbReference type="InterPro" id="IPR000086">
    <property type="entry name" value="NUDIX_hydrolase_dom"/>
</dbReference>
<dbReference type="PANTHER" id="PTHR12318">
    <property type="entry name" value="TESTOSTERONE-REGULATED PROTEIN RP2"/>
    <property type="match status" value="1"/>
</dbReference>
<evidence type="ECO:0000256" key="1">
    <source>
        <dbReference type="ARBA" id="ARBA00001936"/>
    </source>
</evidence>
<protein>
    <submittedName>
        <fullName evidence="10">Unannotated protein</fullName>
    </submittedName>
</protein>
<name>A0A6J7LKQ9_9ZZZZ</name>
<evidence type="ECO:0000313" key="9">
    <source>
        <dbReference type="EMBL" id="CAB4893460.1"/>
    </source>
</evidence>
<feature type="domain" description="Nudix hydrolase" evidence="7">
    <location>
        <begin position="24"/>
        <end position="172"/>
    </location>
</feature>
<evidence type="ECO:0000256" key="3">
    <source>
        <dbReference type="ARBA" id="ARBA00022723"/>
    </source>
</evidence>
<comment type="cofactor">
    <cofactor evidence="2">
        <name>Mg(2+)</name>
        <dbReference type="ChEBI" id="CHEBI:18420"/>
    </cofactor>
</comment>
<gene>
    <name evidence="8" type="ORF">UFOPK2683_00266</name>
    <name evidence="9" type="ORF">UFOPK3605_00049</name>
    <name evidence="10" type="ORF">UFOPK3897_00053</name>
    <name evidence="11" type="ORF">UFOPK4121_00106</name>
</gene>
<dbReference type="GO" id="GO:0016818">
    <property type="term" value="F:hydrolase activity, acting on acid anhydrides, in phosphorus-containing anhydrides"/>
    <property type="evidence" value="ECO:0007669"/>
    <property type="project" value="InterPro"/>
</dbReference>
<dbReference type="SUPFAM" id="SSF55811">
    <property type="entry name" value="Nudix"/>
    <property type="match status" value="1"/>
</dbReference>
<evidence type="ECO:0000256" key="6">
    <source>
        <dbReference type="ARBA" id="ARBA00023211"/>
    </source>
</evidence>
<evidence type="ECO:0000313" key="8">
    <source>
        <dbReference type="EMBL" id="CAB4715800.1"/>
    </source>
</evidence>
<proteinExistence type="predicted"/>
<keyword evidence="4" id="KW-0378">Hydrolase</keyword>
<evidence type="ECO:0000259" key="7">
    <source>
        <dbReference type="PROSITE" id="PS51462"/>
    </source>
</evidence>
<comment type="cofactor">
    <cofactor evidence="1">
        <name>Mn(2+)</name>
        <dbReference type="ChEBI" id="CHEBI:29035"/>
    </cofactor>
</comment>
<evidence type="ECO:0000256" key="4">
    <source>
        <dbReference type="ARBA" id="ARBA00022801"/>
    </source>
</evidence>
<keyword evidence="3" id="KW-0479">Metal-binding</keyword>
<dbReference type="GO" id="GO:0046872">
    <property type="term" value="F:metal ion binding"/>
    <property type="evidence" value="ECO:0007669"/>
    <property type="project" value="UniProtKB-KW"/>
</dbReference>
<dbReference type="InterPro" id="IPR015797">
    <property type="entry name" value="NUDIX_hydrolase-like_dom_sf"/>
</dbReference>
<keyword evidence="6" id="KW-0464">Manganese</keyword>
<dbReference type="AlphaFoldDB" id="A0A6J7LKQ9"/>
<dbReference type="EMBL" id="CAFBOF010000001">
    <property type="protein sequence ID" value="CAB4968115.1"/>
    <property type="molecule type" value="Genomic_DNA"/>
</dbReference>
<evidence type="ECO:0000256" key="5">
    <source>
        <dbReference type="ARBA" id="ARBA00022842"/>
    </source>
</evidence>
<dbReference type="EMBL" id="CAEZYK010000008">
    <property type="protein sequence ID" value="CAB4715800.1"/>
    <property type="molecule type" value="Genomic_DNA"/>
</dbReference>
<dbReference type="EMBL" id="CAFBMM010000001">
    <property type="protein sequence ID" value="CAB4893460.1"/>
    <property type="molecule type" value="Genomic_DNA"/>
</dbReference>
<dbReference type="InterPro" id="IPR039121">
    <property type="entry name" value="NUDT19"/>
</dbReference>
<reference evidence="10" key="1">
    <citation type="submission" date="2020-05" db="EMBL/GenBank/DDBJ databases">
        <authorList>
            <person name="Chiriac C."/>
            <person name="Salcher M."/>
            <person name="Ghai R."/>
            <person name="Kavagutti S V."/>
        </authorList>
    </citation>
    <scope>NUCLEOTIDE SEQUENCE</scope>
</reference>
<evidence type="ECO:0000313" key="11">
    <source>
        <dbReference type="EMBL" id="CAB5012020.1"/>
    </source>
</evidence>
<dbReference type="CDD" id="cd18870">
    <property type="entry name" value="NUDIX_AcylCoAdiphos_Nudt19"/>
    <property type="match status" value="1"/>
</dbReference>
<sequence>MTNLTPENRFAQWLQEGKRSEGEPIPAATVILVRDRFVNSELAGIETLMLRKNSKLAFGGMWVFPGGRIDDEDREGADTVVEAARQAATREAYEEAGLKVDPASLQWISHWLPPSVTPKRFATWFFVAPAPKGSVKIDDGEIHESEWMSPVEALARRDEKILELAPPTWMTLHYLAQFSDLSELMRDAENQPPTFYETRIAKGVQGIAAMWAGDAGYEREEIDTPGARHRLWLADDVWTIERSI</sequence>
<accession>A0A6J7LKQ9</accession>
<dbReference type="Pfam" id="PF00293">
    <property type="entry name" value="NUDIX"/>
    <property type="match status" value="1"/>
</dbReference>
<dbReference type="EMBL" id="CAFBPQ010000001">
    <property type="protein sequence ID" value="CAB5012020.1"/>
    <property type="molecule type" value="Genomic_DNA"/>
</dbReference>